<keyword evidence="3" id="KW-1003">Cell membrane</keyword>
<dbReference type="SUPFAM" id="SSF103473">
    <property type="entry name" value="MFS general substrate transporter"/>
    <property type="match status" value="1"/>
</dbReference>
<evidence type="ECO:0000256" key="5">
    <source>
        <dbReference type="ARBA" id="ARBA00022989"/>
    </source>
</evidence>
<feature type="transmembrane region" description="Helical" evidence="7">
    <location>
        <begin position="379"/>
        <end position="396"/>
    </location>
</feature>
<dbReference type="Pfam" id="PF05977">
    <property type="entry name" value="MFS_3"/>
    <property type="match status" value="1"/>
</dbReference>
<evidence type="ECO:0000256" key="4">
    <source>
        <dbReference type="ARBA" id="ARBA00022692"/>
    </source>
</evidence>
<organism evidence="9 10">
    <name type="scientific">Amycolatopsis viridis</name>
    <dbReference type="NCBI Taxonomy" id="185678"/>
    <lineage>
        <taxon>Bacteria</taxon>
        <taxon>Bacillati</taxon>
        <taxon>Actinomycetota</taxon>
        <taxon>Actinomycetes</taxon>
        <taxon>Pseudonocardiales</taxon>
        <taxon>Pseudonocardiaceae</taxon>
        <taxon>Amycolatopsis</taxon>
    </lineage>
</organism>
<feature type="transmembrane region" description="Helical" evidence="7">
    <location>
        <begin position="225"/>
        <end position="247"/>
    </location>
</feature>
<dbReference type="CDD" id="cd06173">
    <property type="entry name" value="MFS_MefA_like"/>
    <property type="match status" value="1"/>
</dbReference>
<evidence type="ECO:0000256" key="1">
    <source>
        <dbReference type="ARBA" id="ARBA00004651"/>
    </source>
</evidence>
<gene>
    <name evidence="9" type="ORF">FHX46_005507</name>
</gene>
<protein>
    <submittedName>
        <fullName evidence="9">MFS family permease</fullName>
    </submittedName>
</protein>
<dbReference type="PANTHER" id="PTHR23513:SF6">
    <property type="entry name" value="MAJOR FACILITATOR SUPERFAMILY ASSOCIATED DOMAIN-CONTAINING PROTEIN"/>
    <property type="match status" value="1"/>
</dbReference>
<comment type="caution">
    <text evidence="9">The sequence shown here is derived from an EMBL/GenBank/DDBJ whole genome shotgun (WGS) entry which is preliminary data.</text>
</comment>
<feature type="transmembrane region" description="Helical" evidence="7">
    <location>
        <begin position="287"/>
        <end position="306"/>
    </location>
</feature>
<feature type="domain" description="Major facilitator superfamily (MFS) profile" evidence="8">
    <location>
        <begin position="221"/>
        <end position="419"/>
    </location>
</feature>
<feature type="transmembrane region" description="Helical" evidence="7">
    <location>
        <begin position="103"/>
        <end position="123"/>
    </location>
</feature>
<evidence type="ECO:0000256" key="6">
    <source>
        <dbReference type="ARBA" id="ARBA00023136"/>
    </source>
</evidence>
<dbReference type="RefSeq" id="WP_167120707.1">
    <property type="nucleotide sequence ID" value="NZ_JAANOU010000001.1"/>
</dbReference>
<reference evidence="9 10" key="1">
    <citation type="submission" date="2020-03" db="EMBL/GenBank/DDBJ databases">
        <title>Sequencing the genomes of 1000 actinobacteria strains.</title>
        <authorList>
            <person name="Klenk H.-P."/>
        </authorList>
    </citation>
    <scope>NUCLEOTIDE SEQUENCE [LARGE SCALE GENOMIC DNA]</scope>
    <source>
        <strain evidence="9 10">DSM 45668</strain>
    </source>
</reference>
<evidence type="ECO:0000313" key="10">
    <source>
        <dbReference type="Proteomes" id="UP000754495"/>
    </source>
</evidence>
<proteinExistence type="predicted"/>
<dbReference type="Gene3D" id="1.20.1250.20">
    <property type="entry name" value="MFS general substrate transporter like domains"/>
    <property type="match status" value="1"/>
</dbReference>
<evidence type="ECO:0000259" key="8">
    <source>
        <dbReference type="PROSITE" id="PS50850"/>
    </source>
</evidence>
<keyword evidence="10" id="KW-1185">Reference proteome</keyword>
<dbReference type="Proteomes" id="UP000754495">
    <property type="component" value="Unassembled WGS sequence"/>
</dbReference>
<dbReference type="EMBL" id="JAANOU010000001">
    <property type="protein sequence ID" value="NIH82977.1"/>
    <property type="molecule type" value="Genomic_DNA"/>
</dbReference>
<feature type="transmembrane region" description="Helical" evidence="7">
    <location>
        <begin position="169"/>
        <end position="186"/>
    </location>
</feature>
<comment type="subcellular location">
    <subcellularLocation>
        <location evidence="1">Cell membrane</location>
        <topology evidence="1">Multi-pass membrane protein</topology>
    </subcellularLocation>
</comment>
<dbReference type="PROSITE" id="PS50850">
    <property type="entry name" value="MFS"/>
    <property type="match status" value="1"/>
</dbReference>
<dbReference type="InterPro" id="IPR036259">
    <property type="entry name" value="MFS_trans_sf"/>
</dbReference>
<evidence type="ECO:0000256" key="3">
    <source>
        <dbReference type="ARBA" id="ARBA00022475"/>
    </source>
</evidence>
<evidence type="ECO:0000256" key="2">
    <source>
        <dbReference type="ARBA" id="ARBA00022448"/>
    </source>
</evidence>
<dbReference type="InterPro" id="IPR020846">
    <property type="entry name" value="MFS_dom"/>
</dbReference>
<keyword evidence="5 7" id="KW-1133">Transmembrane helix</keyword>
<sequence length="419" mass="44791">MRWGLLAHADFRRLWLADALSQFGDRINLLAVPLLAAITLRATAWQVSLLRVLETLAFLLLALQVGVWTDRMRKRRVLVLADLGRAVAFGSVPLAAVAGVLTMTHLCVVVAVAGVLSVFFDVAHRTYLPGLVDRDRLVEGNARLQANVSVAAVAAPSLSGWLVQLFGGAAAVGANAVSFLWSACWLRRIGAPDRVPVARARAPLRREIREGLRFVGRDPVLRANAAHSVCVSVCQQFQVTVAVLFLLREVHLSPGVIGLLQAGGLIGAVLGSVVARRLGDRFGAARVMWAAALLWGAGYLMIPLTAPGAAVTWYPIGNFLTGLSIVVLNVHQLSYRQGVTPEWLQGRVAATSTFLHFAPGPVGSRLAGVLASTAGLRGTLWLAGAGVAASALWLVCSPLRRMRRLPEAYEEERTGSHGT</sequence>
<dbReference type="PANTHER" id="PTHR23513">
    <property type="entry name" value="INTEGRAL MEMBRANE EFFLUX PROTEIN-RELATED"/>
    <property type="match status" value="1"/>
</dbReference>
<feature type="transmembrane region" description="Helical" evidence="7">
    <location>
        <begin position="253"/>
        <end position="275"/>
    </location>
</feature>
<evidence type="ECO:0000256" key="7">
    <source>
        <dbReference type="SAM" id="Phobius"/>
    </source>
</evidence>
<keyword evidence="6 7" id="KW-0472">Membrane</keyword>
<keyword evidence="4 7" id="KW-0812">Transmembrane</keyword>
<keyword evidence="2" id="KW-0813">Transport</keyword>
<dbReference type="InterPro" id="IPR010290">
    <property type="entry name" value="TM_effector"/>
</dbReference>
<feature type="transmembrane region" description="Helical" evidence="7">
    <location>
        <begin position="44"/>
        <end position="65"/>
    </location>
</feature>
<accession>A0ABX0T177</accession>
<feature type="transmembrane region" description="Helical" evidence="7">
    <location>
        <begin position="77"/>
        <end position="97"/>
    </location>
</feature>
<name>A0ABX0T177_9PSEU</name>
<evidence type="ECO:0000313" key="9">
    <source>
        <dbReference type="EMBL" id="NIH82977.1"/>
    </source>
</evidence>